<comment type="caution">
    <text evidence="1">The sequence shown here is derived from an EMBL/GenBank/DDBJ whole genome shotgun (WGS) entry which is preliminary data.</text>
</comment>
<protein>
    <submittedName>
        <fullName evidence="1">Uncharacterized protein</fullName>
    </submittedName>
</protein>
<evidence type="ECO:0000313" key="1">
    <source>
        <dbReference type="EMBL" id="MBA2869989.1"/>
    </source>
</evidence>
<organism evidence="1 2">
    <name type="scientific">[Anoxybacillus] calidus</name>
    <dbReference type="NCBI Taxonomy" id="575178"/>
    <lineage>
        <taxon>Bacteria</taxon>
        <taxon>Bacillati</taxon>
        <taxon>Bacillota</taxon>
        <taxon>Bacilli</taxon>
        <taxon>Bacillales</taxon>
        <taxon>Anoxybacillaceae</taxon>
        <taxon>Paranoxybacillus</taxon>
    </lineage>
</organism>
<evidence type="ECO:0000313" key="2">
    <source>
        <dbReference type="Proteomes" id="UP000580891"/>
    </source>
</evidence>
<gene>
    <name evidence="1" type="ORF">HNQ85_000247</name>
</gene>
<accession>A0A7V9YX04</accession>
<dbReference type="Proteomes" id="UP000580891">
    <property type="component" value="Unassembled WGS sequence"/>
</dbReference>
<keyword evidence="2" id="KW-1185">Reference proteome</keyword>
<dbReference type="AlphaFoldDB" id="A0A7V9YX04"/>
<dbReference type="EMBL" id="JACDUU010000001">
    <property type="protein sequence ID" value="MBA2869989.1"/>
    <property type="molecule type" value="Genomic_DNA"/>
</dbReference>
<name>A0A7V9YX04_9BACL</name>
<sequence length="55" mass="6242">MGELITVHDYWGNHVGISKLGKLYSTGRLIVCEPYSFEGEDMEENANTPETYFAQ</sequence>
<reference evidence="1 2" key="1">
    <citation type="submission" date="2020-07" db="EMBL/GenBank/DDBJ databases">
        <title>Genomic Encyclopedia of Type Strains, Phase IV (KMG-IV): sequencing the most valuable type-strain genomes for metagenomic binning, comparative biology and taxonomic classification.</title>
        <authorList>
            <person name="Goeker M."/>
        </authorList>
    </citation>
    <scope>NUCLEOTIDE SEQUENCE [LARGE SCALE GENOMIC DNA]</scope>
    <source>
        <strain evidence="1 2">DSM 25220</strain>
    </source>
</reference>
<dbReference type="RefSeq" id="WP_181535432.1">
    <property type="nucleotide sequence ID" value="NZ_JACDUU010000001.1"/>
</dbReference>
<proteinExistence type="predicted"/>